<evidence type="ECO:0000259" key="3">
    <source>
        <dbReference type="Pfam" id="PF07261"/>
    </source>
</evidence>
<dbReference type="PANTHER" id="PTHR37293:SF6">
    <property type="entry name" value="DNA REPLICATION PROTEIN DNAD"/>
    <property type="match status" value="1"/>
</dbReference>
<dbReference type="InterPro" id="IPR036388">
    <property type="entry name" value="WH-like_DNA-bd_sf"/>
</dbReference>
<dbReference type="SUPFAM" id="SSF158499">
    <property type="entry name" value="DnaD domain-like"/>
    <property type="match status" value="1"/>
</dbReference>
<reference evidence="5 6" key="1">
    <citation type="submission" date="2022-06" db="EMBL/GenBank/DDBJ databases">
        <title>Fructobacillus taiwanensis sp. nov., isolated from the honeybee.</title>
        <authorList>
            <person name="Chen Y.-S."/>
            <person name="Wang L.-T."/>
            <person name="Lee Y.-S."/>
            <person name="Chang Y.-C."/>
            <person name="Wu H.-C."/>
            <person name="Liao C.-Y."/>
            <person name="Chen W.-H."/>
            <person name="Deng J.-N."/>
            <person name="Wang Y.-H."/>
        </authorList>
    </citation>
    <scope>NUCLEOTIDE SEQUENCE [LARGE SCALE GENOMIC DNA]</scope>
    <source>
        <strain evidence="5 6">W13</strain>
    </source>
</reference>
<comment type="similarity">
    <text evidence="1">Belongs to the DnaB/DnaD family.</text>
</comment>
<dbReference type="InterPro" id="IPR053162">
    <property type="entry name" value="DnaD"/>
</dbReference>
<dbReference type="PANTHER" id="PTHR37293">
    <property type="entry name" value="PHAGE REPLICATION PROTEIN-RELATED"/>
    <property type="match status" value="1"/>
</dbReference>
<evidence type="ECO:0000259" key="4">
    <source>
        <dbReference type="Pfam" id="PF21984"/>
    </source>
</evidence>
<evidence type="ECO:0000256" key="2">
    <source>
        <dbReference type="SAM" id="MobiDB-lite"/>
    </source>
</evidence>
<name>A0ABT0ZNN7_9LACO</name>
<keyword evidence="6" id="KW-1185">Reference proteome</keyword>
<proteinExistence type="inferred from homology"/>
<feature type="compositionally biased region" description="Polar residues" evidence="2">
    <location>
        <begin position="204"/>
        <end position="213"/>
    </location>
</feature>
<dbReference type="Pfam" id="PF07261">
    <property type="entry name" value="DnaB_2"/>
    <property type="match status" value="1"/>
</dbReference>
<dbReference type="Pfam" id="PF21984">
    <property type="entry name" value="DnaD_N"/>
    <property type="match status" value="1"/>
</dbReference>
<dbReference type="Gene3D" id="1.10.10.630">
    <property type="entry name" value="DnaD domain-like"/>
    <property type="match status" value="1"/>
</dbReference>
<feature type="domain" description="DnaD N-terminal" evidence="4">
    <location>
        <begin position="18"/>
        <end position="102"/>
    </location>
</feature>
<dbReference type="Proteomes" id="UP001523234">
    <property type="component" value="Unassembled WGS sequence"/>
</dbReference>
<feature type="domain" description="DnaB/C C-terminal" evidence="3">
    <location>
        <begin position="125"/>
        <end position="194"/>
    </location>
</feature>
<evidence type="ECO:0000313" key="5">
    <source>
        <dbReference type="EMBL" id="MCO0831609.1"/>
    </source>
</evidence>
<organism evidence="5 6">
    <name type="scientific">Fructobacillus apis</name>
    <dbReference type="NCBI Taxonomy" id="2935017"/>
    <lineage>
        <taxon>Bacteria</taxon>
        <taxon>Bacillati</taxon>
        <taxon>Bacillota</taxon>
        <taxon>Bacilli</taxon>
        <taxon>Lactobacillales</taxon>
        <taxon>Lactobacillaceae</taxon>
        <taxon>Fructobacillus</taxon>
    </lineage>
</organism>
<feature type="region of interest" description="Disordered" evidence="2">
    <location>
        <begin position="204"/>
        <end position="238"/>
    </location>
</feature>
<gene>
    <name evidence="5" type="ORF">NFX39_00670</name>
</gene>
<accession>A0ABT0ZNN7</accession>
<dbReference type="RefSeq" id="WP_252442055.1">
    <property type="nucleotide sequence ID" value="NZ_JAMWYK010000001.1"/>
</dbReference>
<comment type="caution">
    <text evidence="5">The sequence shown here is derived from an EMBL/GenBank/DDBJ whole genome shotgun (WGS) entry which is preliminary data.</text>
</comment>
<dbReference type="EMBL" id="JAMWYK010000001">
    <property type="protein sequence ID" value="MCO0831609.1"/>
    <property type="molecule type" value="Genomic_DNA"/>
</dbReference>
<sequence length="238" mass="27085">MNDQVKELIMAGQTTVYNQVLIHYQDLGLDNDDLVIFIQINRLQNQGDQATPAGIASVMKVTEKAVSTRIQAFMKKGLVKVQSIGARQEFFDFSPLYEKLIEGKGAAVENHVVSTGQQSRREVMKILQGEFGRVLSPMEMQTVNQWFDQDHFDPNMMTLAIQEAVANNARSLRYVETILINWKRDNLTSPQAVQIAKEKRRAVSYQTGNSRYQNRAKKQGEQTTGPKPKVPNFKFDQF</sequence>
<dbReference type="InterPro" id="IPR006343">
    <property type="entry name" value="DnaB/C_C"/>
</dbReference>
<evidence type="ECO:0000256" key="1">
    <source>
        <dbReference type="ARBA" id="ARBA00093462"/>
    </source>
</evidence>
<dbReference type="Gene3D" id="1.10.10.10">
    <property type="entry name" value="Winged helix-like DNA-binding domain superfamily/Winged helix DNA-binding domain"/>
    <property type="match status" value="1"/>
</dbReference>
<protein>
    <submittedName>
        <fullName evidence="5">DnaD domain protein</fullName>
    </submittedName>
</protein>
<dbReference type="InterPro" id="IPR034829">
    <property type="entry name" value="DnaD-like_sf"/>
</dbReference>
<evidence type="ECO:0000313" key="6">
    <source>
        <dbReference type="Proteomes" id="UP001523234"/>
    </source>
</evidence>
<dbReference type="NCBIfam" id="TIGR01446">
    <property type="entry name" value="DnaD_dom"/>
    <property type="match status" value="1"/>
</dbReference>
<dbReference type="InterPro" id="IPR053843">
    <property type="entry name" value="DnaD_N"/>
</dbReference>